<reference evidence="1 2" key="2">
    <citation type="journal article" date="2017" name="Front. Plant Sci.">
        <title>Gene Classification and Mining of Molecular Markers Useful in Red Clover (Trifolium pratense) Breeding.</title>
        <authorList>
            <person name="Istvanek J."/>
            <person name="Dluhosova J."/>
            <person name="Dluhos P."/>
            <person name="Patkova L."/>
            <person name="Nedelnik J."/>
            <person name="Repkova J."/>
        </authorList>
    </citation>
    <scope>NUCLEOTIDE SEQUENCE [LARGE SCALE GENOMIC DNA]</scope>
    <source>
        <strain evidence="2">cv. Tatra</strain>
        <tissue evidence="1">Young leaves</tissue>
    </source>
</reference>
<protein>
    <submittedName>
        <fullName evidence="1">Isoflavone-7-O-methyltransferase</fullName>
    </submittedName>
</protein>
<dbReference type="EMBL" id="ASHM01008444">
    <property type="protein sequence ID" value="PNY16342.1"/>
    <property type="molecule type" value="Genomic_DNA"/>
</dbReference>
<keyword evidence="1" id="KW-0489">Methyltransferase</keyword>
<evidence type="ECO:0000313" key="2">
    <source>
        <dbReference type="Proteomes" id="UP000236291"/>
    </source>
</evidence>
<organism evidence="1 2">
    <name type="scientific">Trifolium pratense</name>
    <name type="common">Red clover</name>
    <dbReference type="NCBI Taxonomy" id="57577"/>
    <lineage>
        <taxon>Eukaryota</taxon>
        <taxon>Viridiplantae</taxon>
        <taxon>Streptophyta</taxon>
        <taxon>Embryophyta</taxon>
        <taxon>Tracheophyta</taxon>
        <taxon>Spermatophyta</taxon>
        <taxon>Magnoliopsida</taxon>
        <taxon>eudicotyledons</taxon>
        <taxon>Gunneridae</taxon>
        <taxon>Pentapetalae</taxon>
        <taxon>rosids</taxon>
        <taxon>fabids</taxon>
        <taxon>Fabales</taxon>
        <taxon>Fabaceae</taxon>
        <taxon>Papilionoideae</taxon>
        <taxon>50 kb inversion clade</taxon>
        <taxon>NPAAA clade</taxon>
        <taxon>Hologalegina</taxon>
        <taxon>IRL clade</taxon>
        <taxon>Trifolieae</taxon>
        <taxon>Trifolium</taxon>
    </lineage>
</organism>
<accession>A0A2K3PM32</accession>
<evidence type="ECO:0000313" key="1">
    <source>
        <dbReference type="EMBL" id="PNY16342.1"/>
    </source>
</evidence>
<sequence>MAAKLFGLVLWKLWGARNNNVNAADSFLFVDAGCFAGGNTGWGLVCYDKASSVIFSACSADSIEVEPVMAETMEVRWSLQLALEHNLKCVSLASDAAIVNCNNFNCYVAAIEPIILDCKFEEPIPIPANLKFEFVEHICVQFVFRQS</sequence>
<dbReference type="GO" id="GO:0008168">
    <property type="term" value="F:methyltransferase activity"/>
    <property type="evidence" value="ECO:0007669"/>
    <property type="project" value="UniProtKB-KW"/>
</dbReference>
<keyword evidence="1" id="KW-0808">Transferase</keyword>
<proteinExistence type="predicted"/>
<dbReference type="GO" id="GO:0032259">
    <property type="term" value="P:methylation"/>
    <property type="evidence" value="ECO:0007669"/>
    <property type="project" value="UniProtKB-KW"/>
</dbReference>
<gene>
    <name evidence="1" type="ORF">L195_g013061</name>
</gene>
<reference evidence="1 2" key="1">
    <citation type="journal article" date="2014" name="Am. J. Bot.">
        <title>Genome assembly and annotation for red clover (Trifolium pratense; Fabaceae).</title>
        <authorList>
            <person name="Istvanek J."/>
            <person name="Jaros M."/>
            <person name="Krenek A."/>
            <person name="Repkova J."/>
        </authorList>
    </citation>
    <scope>NUCLEOTIDE SEQUENCE [LARGE SCALE GENOMIC DNA]</scope>
    <source>
        <strain evidence="2">cv. Tatra</strain>
        <tissue evidence="1">Young leaves</tissue>
    </source>
</reference>
<dbReference type="AlphaFoldDB" id="A0A2K3PM32"/>
<name>A0A2K3PM32_TRIPR</name>
<dbReference type="Proteomes" id="UP000236291">
    <property type="component" value="Unassembled WGS sequence"/>
</dbReference>
<comment type="caution">
    <text evidence="1">The sequence shown here is derived from an EMBL/GenBank/DDBJ whole genome shotgun (WGS) entry which is preliminary data.</text>
</comment>